<evidence type="ECO:0000313" key="3">
    <source>
        <dbReference type="Proteomes" id="UP000002274"/>
    </source>
</evidence>
<proteinExistence type="predicted"/>
<protein>
    <submittedName>
        <fullName evidence="2">Uncharacterized protein</fullName>
    </submittedName>
</protein>
<gene>
    <name evidence="2" type="ordered locus">P9303_12501</name>
</gene>
<dbReference type="EMBL" id="CP000554">
    <property type="protein sequence ID" value="ABM77998.1"/>
    <property type="molecule type" value="Genomic_DNA"/>
</dbReference>
<dbReference type="AlphaFoldDB" id="A2C938"/>
<evidence type="ECO:0000256" key="1">
    <source>
        <dbReference type="SAM" id="MobiDB-lite"/>
    </source>
</evidence>
<reference evidence="2 3" key="1">
    <citation type="journal article" date="2007" name="PLoS Genet.">
        <title>Patterns and implications of gene gain and loss in the evolution of Prochlorococcus.</title>
        <authorList>
            <person name="Kettler G.C."/>
            <person name="Martiny A.C."/>
            <person name="Huang K."/>
            <person name="Zucker J."/>
            <person name="Coleman M.L."/>
            <person name="Rodrigue S."/>
            <person name="Chen F."/>
            <person name="Lapidus A."/>
            <person name="Ferriera S."/>
            <person name="Johnson J."/>
            <person name="Steglich C."/>
            <person name="Church G.M."/>
            <person name="Richardson P."/>
            <person name="Chisholm S.W."/>
        </authorList>
    </citation>
    <scope>NUCLEOTIDE SEQUENCE [LARGE SCALE GENOMIC DNA]</scope>
    <source>
        <strain evidence="2 3">MIT 9303</strain>
    </source>
</reference>
<dbReference type="HOGENOM" id="CLU_2827731_0_0_3"/>
<name>A2C938_PROM3</name>
<organism evidence="2 3">
    <name type="scientific">Prochlorococcus marinus (strain MIT 9303)</name>
    <dbReference type="NCBI Taxonomy" id="59922"/>
    <lineage>
        <taxon>Bacteria</taxon>
        <taxon>Bacillati</taxon>
        <taxon>Cyanobacteriota</taxon>
        <taxon>Cyanophyceae</taxon>
        <taxon>Synechococcales</taxon>
        <taxon>Prochlorococcaceae</taxon>
        <taxon>Prochlorococcus</taxon>
    </lineage>
</organism>
<evidence type="ECO:0000313" key="2">
    <source>
        <dbReference type="EMBL" id="ABM77998.1"/>
    </source>
</evidence>
<feature type="region of interest" description="Disordered" evidence="1">
    <location>
        <begin position="31"/>
        <end position="58"/>
    </location>
</feature>
<sequence length="66" mass="7443">MSLITTDQALLGETINIESFMLSHLFQANEQRNHQKTTKGTDFKTGEISNESRPSSRGPLIVFQTF</sequence>
<dbReference type="KEGG" id="pmf:P9303_12501"/>
<accession>A2C938</accession>
<dbReference type="Proteomes" id="UP000002274">
    <property type="component" value="Chromosome"/>
</dbReference>